<gene>
    <name evidence="1" type="ORF">J2736_000074</name>
</gene>
<evidence type="ECO:0000313" key="1">
    <source>
        <dbReference type="EMBL" id="MDR6548891.1"/>
    </source>
</evidence>
<keyword evidence="2" id="KW-1185">Reference proteome</keyword>
<dbReference type="EMBL" id="JAVDSB010000001">
    <property type="protein sequence ID" value="MDR6548891.1"/>
    <property type="molecule type" value="Genomic_DNA"/>
</dbReference>
<accession>A0ABU1NN31</accession>
<dbReference type="Proteomes" id="UP001267290">
    <property type="component" value="Unassembled WGS sequence"/>
</dbReference>
<evidence type="ECO:0000313" key="2">
    <source>
        <dbReference type="Proteomes" id="UP001267290"/>
    </source>
</evidence>
<sequence length="122" mass="14476">MRDARAQQKKTKKRASCLEIAAFYDTIVYIYKLITETRKKAMSHQPFKRHTIYKKDKWNMLNVEVQGTKIVLTEISDQWGEECHTFIGRPAMLHWASERFAKDKFDGTEEEWQAIMDAFKNV</sequence>
<protein>
    <submittedName>
        <fullName evidence="1">Uncharacterized protein</fullName>
    </submittedName>
</protein>
<name>A0ABU1NN31_9BACL</name>
<reference evidence="1 2" key="1">
    <citation type="submission" date="2023-07" db="EMBL/GenBank/DDBJ databases">
        <title>Sorghum-associated microbial communities from plants grown in Nebraska, USA.</title>
        <authorList>
            <person name="Schachtman D."/>
        </authorList>
    </citation>
    <scope>NUCLEOTIDE SEQUENCE [LARGE SCALE GENOMIC DNA]</scope>
    <source>
        <strain evidence="1 2">CC258</strain>
    </source>
</reference>
<comment type="caution">
    <text evidence="1">The sequence shown here is derived from an EMBL/GenBank/DDBJ whole genome shotgun (WGS) entry which is preliminary data.</text>
</comment>
<proteinExistence type="predicted"/>
<organism evidence="1 2">
    <name type="scientific">Paenibacillus qinlingensis</name>
    <dbReference type="NCBI Taxonomy" id="1837343"/>
    <lineage>
        <taxon>Bacteria</taxon>
        <taxon>Bacillati</taxon>
        <taxon>Bacillota</taxon>
        <taxon>Bacilli</taxon>
        <taxon>Bacillales</taxon>
        <taxon>Paenibacillaceae</taxon>
        <taxon>Paenibacillus</taxon>
    </lineage>
</organism>